<dbReference type="Proteomes" id="UP000050783">
    <property type="component" value="Unassembled WGS sequence"/>
</dbReference>
<organism evidence="2 3">
    <name type="scientific">Ruegeria atlantica</name>
    <dbReference type="NCBI Taxonomy" id="81569"/>
    <lineage>
        <taxon>Bacteria</taxon>
        <taxon>Pseudomonadati</taxon>
        <taxon>Pseudomonadota</taxon>
        <taxon>Alphaproteobacteria</taxon>
        <taxon>Rhodobacterales</taxon>
        <taxon>Roseobacteraceae</taxon>
        <taxon>Ruegeria</taxon>
    </lineage>
</organism>
<reference evidence="2 3" key="1">
    <citation type="submission" date="2015-09" db="EMBL/GenBank/DDBJ databases">
        <authorList>
            <consortium name="Swine Surveillance"/>
        </authorList>
    </citation>
    <scope>NUCLEOTIDE SEQUENCE [LARGE SCALE GENOMIC DNA]</scope>
    <source>
        <strain evidence="2 3">CECT 4292</strain>
    </source>
</reference>
<gene>
    <name evidence="2" type="ORF">RUA4292_00322</name>
</gene>
<proteinExistence type="predicted"/>
<evidence type="ECO:0000313" key="3">
    <source>
        <dbReference type="Proteomes" id="UP000050783"/>
    </source>
</evidence>
<accession>A0A0P1EA49</accession>
<evidence type="ECO:0000259" key="1">
    <source>
        <dbReference type="Pfam" id="PF06904"/>
    </source>
</evidence>
<protein>
    <recommendedName>
        <fullName evidence="1">Extensin-like C-terminal domain-containing protein</fullName>
    </recommendedName>
</protein>
<dbReference type="STRING" id="81569.RUM4293_04518"/>
<dbReference type="AlphaFoldDB" id="A0A0P1EA49"/>
<feature type="domain" description="Extensin-like C-terminal" evidence="1">
    <location>
        <begin position="139"/>
        <end position="289"/>
    </location>
</feature>
<sequence length="289" mass="31537">MRLISDGENKPMTQGWRTILTGFAALCAMSTQAGSLERSLIPISRPQATLAVLSSAVPQLPPATIRPELRPDSPQVLAAAARPAELPLLGPDTSLMPYLRPKALEQEALFKKRKLRKGSVCGDIDIQGKPVGTVPGRIKACGIKDAVQITSVSGVTLSRPSTMDCGTAIALNKWVEKAVKPTFKRRGPVVQLQVAAHYACRTRNNRKGARISEHGKGRAIDISAFKMADGEVVTVLNGWRKNPSQKQLAKIWRDACGPFGTVLGPNADRYHRDHFHLDTARHRRGPYCR</sequence>
<name>A0A0P1EA49_9RHOB</name>
<dbReference type="InterPro" id="IPR009683">
    <property type="entry name" value="Extensin-like_C"/>
</dbReference>
<dbReference type="EMBL" id="CYPU01000007">
    <property type="protein sequence ID" value="CUH46158.1"/>
    <property type="molecule type" value="Genomic_DNA"/>
</dbReference>
<dbReference type="Pfam" id="PF06904">
    <property type="entry name" value="Extensin-like_C"/>
    <property type="match status" value="1"/>
</dbReference>
<evidence type="ECO:0000313" key="2">
    <source>
        <dbReference type="EMBL" id="CUH46158.1"/>
    </source>
</evidence>